<dbReference type="PANTHER" id="PTHR46558">
    <property type="entry name" value="TRACRIPTIONAL REGULATORY PROTEIN-RELATED-RELATED"/>
    <property type="match status" value="1"/>
</dbReference>
<organism evidence="3 4">
    <name type="scientific">Clostridium yunnanense</name>
    <dbReference type="NCBI Taxonomy" id="2800325"/>
    <lineage>
        <taxon>Bacteria</taxon>
        <taxon>Bacillati</taxon>
        <taxon>Bacillota</taxon>
        <taxon>Clostridia</taxon>
        <taxon>Eubacteriales</taxon>
        <taxon>Clostridiaceae</taxon>
        <taxon>Clostridium</taxon>
    </lineage>
</organism>
<dbReference type="EMBL" id="JAENHN010000037">
    <property type="protein sequence ID" value="MBK1811564.1"/>
    <property type="molecule type" value="Genomic_DNA"/>
</dbReference>
<dbReference type="Pfam" id="PF01381">
    <property type="entry name" value="HTH_3"/>
    <property type="match status" value="1"/>
</dbReference>
<dbReference type="RefSeq" id="WP_200269875.1">
    <property type="nucleotide sequence ID" value="NZ_JAENHN010000037.1"/>
</dbReference>
<dbReference type="Proteomes" id="UP000596739">
    <property type="component" value="Unassembled WGS sequence"/>
</dbReference>
<comment type="caution">
    <text evidence="3">The sequence shown here is derived from an EMBL/GenBank/DDBJ whole genome shotgun (WGS) entry which is preliminary data.</text>
</comment>
<evidence type="ECO:0000256" key="1">
    <source>
        <dbReference type="ARBA" id="ARBA00023125"/>
    </source>
</evidence>
<keyword evidence="1" id="KW-0238">DNA-binding</keyword>
<gene>
    <name evidence="3" type="ORF">JHL18_13125</name>
</gene>
<proteinExistence type="predicted"/>
<dbReference type="SMART" id="SM00530">
    <property type="entry name" value="HTH_XRE"/>
    <property type="match status" value="1"/>
</dbReference>
<name>A0ABS1EQE0_9CLOT</name>
<dbReference type="SUPFAM" id="SSF47413">
    <property type="entry name" value="lambda repressor-like DNA-binding domains"/>
    <property type="match status" value="1"/>
</dbReference>
<dbReference type="InterPro" id="IPR001387">
    <property type="entry name" value="Cro/C1-type_HTH"/>
</dbReference>
<protein>
    <submittedName>
        <fullName evidence="3">Helix-turn-helix transcriptional regulator</fullName>
    </submittedName>
</protein>
<keyword evidence="4" id="KW-1185">Reference proteome</keyword>
<sequence>MNKYNSELKYLRTKFGYSQKHMADIIGTTPATYNRKENGLRNFTVSEAIAIATIFNEAIEKIFCNEVTKNATKS</sequence>
<evidence type="ECO:0000313" key="3">
    <source>
        <dbReference type="EMBL" id="MBK1811564.1"/>
    </source>
</evidence>
<evidence type="ECO:0000313" key="4">
    <source>
        <dbReference type="Proteomes" id="UP000596739"/>
    </source>
</evidence>
<dbReference type="PROSITE" id="PS50943">
    <property type="entry name" value="HTH_CROC1"/>
    <property type="match status" value="1"/>
</dbReference>
<dbReference type="CDD" id="cd00093">
    <property type="entry name" value="HTH_XRE"/>
    <property type="match status" value="1"/>
</dbReference>
<evidence type="ECO:0000259" key="2">
    <source>
        <dbReference type="PROSITE" id="PS50943"/>
    </source>
</evidence>
<dbReference type="PANTHER" id="PTHR46558:SF4">
    <property type="entry name" value="DNA-BIDING PHAGE PROTEIN"/>
    <property type="match status" value="1"/>
</dbReference>
<dbReference type="Gene3D" id="1.10.260.40">
    <property type="entry name" value="lambda repressor-like DNA-binding domains"/>
    <property type="match status" value="1"/>
</dbReference>
<feature type="domain" description="HTH cro/C1-type" evidence="2">
    <location>
        <begin position="8"/>
        <end position="62"/>
    </location>
</feature>
<accession>A0ABS1EQE0</accession>
<dbReference type="InterPro" id="IPR010982">
    <property type="entry name" value="Lambda_DNA-bd_dom_sf"/>
</dbReference>
<reference evidence="4" key="1">
    <citation type="submission" date="2021-01" db="EMBL/GenBank/DDBJ databases">
        <title>Genome public.</title>
        <authorList>
            <person name="Liu C."/>
            <person name="Sun Q."/>
        </authorList>
    </citation>
    <scope>NUCLEOTIDE SEQUENCE [LARGE SCALE GENOMIC DNA]</scope>
    <source>
        <strain evidence="4">YIM B02505</strain>
    </source>
</reference>